<evidence type="ECO:0008006" key="5">
    <source>
        <dbReference type="Google" id="ProtNLM"/>
    </source>
</evidence>
<dbReference type="EMBL" id="CAJMXA010004189">
    <property type="protein sequence ID" value="CAE6536686.1"/>
    <property type="molecule type" value="Genomic_DNA"/>
</dbReference>
<feature type="transmembrane region" description="Helical" evidence="2">
    <location>
        <begin position="95"/>
        <end position="112"/>
    </location>
</feature>
<organism evidence="3 4">
    <name type="scientific">Rhizoctonia solani</name>
    <dbReference type="NCBI Taxonomy" id="456999"/>
    <lineage>
        <taxon>Eukaryota</taxon>
        <taxon>Fungi</taxon>
        <taxon>Dikarya</taxon>
        <taxon>Basidiomycota</taxon>
        <taxon>Agaricomycotina</taxon>
        <taxon>Agaricomycetes</taxon>
        <taxon>Cantharellales</taxon>
        <taxon>Ceratobasidiaceae</taxon>
        <taxon>Rhizoctonia</taxon>
    </lineage>
</organism>
<reference evidence="3" key="1">
    <citation type="submission" date="2021-01" db="EMBL/GenBank/DDBJ databases">
        <authorList>
            <person name="Kaushik A."/>
        </authorList>
    </citation>
    <scope>NUCLEOTIDE SEQUENCE</scope>
    <source>
        <strain evidence="3">AG6-10EEA</strain>
    </source>
</reference>
<evidence type="ECO:0000256" key="2">
    <source>
        <dbReference type="SAM" id="Phobius"/>
    </source>
</evidence>
<protein>
    <recommendedName>
        <fullName evidence="5">Transmembrane protein</fullName>
    </recommendedName>
</protein>
<name>A0A8H3DLP6_9AGAM</name>
<feature type="transmembrane region" description="Helical" evidence="2">
    <location>
        <begin position="341"/>
        <end position="366"/>
    </location>
</feature>
<keyword evidence="2" id="KW-0812">Transmembrane</keyword>
<accession>A0A8H3DLP6</accession>
<sequence>MWSVATAIEVTGHYFAPPVDHLRSLGSLTVRLAALVIIILGEGLNGITGTLRFAATSVGFNSRCVALVLCTGVVVYLTFYLYFEGTRPRISKNRRSLWICLHLPYMLSVILLMEGLKNILLYTILYNSIVYSITQFLGLLEMAATGTTYNEMVAALDETMPPFLTKIGFSWDDGWREVNRAAFAAANGTEADILTVITGEMYRLLMNMTVQIVKQFESEDQSPAAELAILQYLHNDTVVHIDAADGANSNLPEFVKVLAAILEPQVQGVRWISVLAGGTLIFLALINVTQSWPKDRYAWGSALSRFLNGTILLMLVFMNIGSGDFGSLHPNGAIWAWLDSFWALPTLAFSLLGQAIVDQILLVLAVRSAKRALKRTYEPSMLDSLRDSKDHAHDPSQPSGASLATTYPPAPATGEHGNSWSIWQPTHVPLTQQQSGYVHNTVVGHQDSYGFVAPPPPPSLPFQSTSFQATGGTGIPPGGVVTPSRPR</sequence>
<feature type="region of interest" description="Disordered" evidence="1">
    <location>
        <begin position="455"/>
        <end position="487"/>
    </location>
</feature>
<feature type="compositionally biased region" description="Polar residues" evidence="1">
    <location>
        <begin position="396"/>
        <end position="405"/>
    </location>
</feature>
<dbReference type="PANTHER" id="PTHR42101:SF1">
    <property type="entry name" value="LOW TEMPERATURE REQUIREMENT A"/>
    <property type="match status" value="1"/>
</dbReference>
<feature type="transmembrane region" description="Helical" evidence="2">
    <location>
        <begin position="302"/>
        <end position="321"/>
    </location>
</feature>
<proteinExistence type="predicted"/>
<dbReference type="Proteomes" id="UP000663853">
    <property type="component" value="Unassembled WGS sequence"/>
</dbReference>
<comment type="caution">
    <text evidence="3">The sequence shown here is derived from an EMBL/GenBank/DDBJ whole genome shotgun (WGS) entry which is preliminary data.</text>
</comment>
<feature type="transmembrane region" description="Helical" evidence="2">
    <location>
        <begin position="32"/>
        <end position="53"/>
    </location>
</feature>
<dbReference type="AlphaFoldDB" id="A0A8H3DLP6"/>
<evidence type="ECO:0000313" key="4">
    <source>
        <dbReference type="Proteomes" id="UP000663853"/>
    </source>
</evidence>
<feature type="transmembrane region" description="Helical" evidence="2">
    <location>
        <begin position="119"/>
        <end position="140"/>
    </location>
</feature>
<keyword evidence="2" id="KW-1133">Transmembrane helix</keyword>
<feature type="compositionally biased region" description="Basic and acidic residues" evidence="1">
    <location>
        <begin position="385"/>
        <end position="394"/>
    </location>
</feature>
<feature type="region of interest" description="Disordered" evidence="1">
    <location>
        <begin position="385"/>
        <end position="421"/>
    </location>
</feature>
<evidence type="ECO:0000313" key="3">
    <source>
        <dbReference type="EMBL" id="CAE6536686.1"/>
    </source>
</evidence>
<feature type="compositionally biased region" description="Low complexity" evidence="1">
    <location>
        <begin position="478"/>
        <end position="487"/>
    </location>
</feature>
<feature type="transmembrane region" description="Helical" evidence="2">
    <location>
        <begin position="65"/>
        <end position="83"/>
    </location>
</feature>
<keyword evidence="2" id="KW-0472">Membrane</keyword>
<dbReference type="PANTHER" id="PTHR42101">
    <property type="entry name" value="CHROMOSOME 16, WHOLE GENOME SHOTGUN SEQUENCE"/>
    <property type="match status" value="1"/>
</dbReference>
<gene>
    <name evidence="3" type="ORF">RDB_LOCUS181530</name>
</gene>
<evidence type="ECO:0000256" key="1">
    <source>
        <dbReference type="SAM" id="MobiDB-lite"/>
    </source>
</evidence>